<dbReference type="EMBL" id="JBHSPP010000015">
    <property type="protein sequence ID" value="MFC5706930.1"/>
    <property type="molecule type" value="Genomic_DNA"/>
</dbReference>
<gene>
    <name evidence="1" type="ORF">ACFPVW_12885</name>
</gene>
<evidence type="ECO:0000313" key="1">
    <source>
        <dbReference type="EMBL" id="MFC5706930.1"/>
    </source>
</evidence>
<organism evidence="1 2">
    <name type="scientific">Aeromonas eucrenophila</name>
    <dbReference type="NCBI Taxonomy" id="649"/>
    <lineage>
        <taxon>Bacteria</taxon>
        <taxon>Pseudomonadati</taxon>
        <taxon>Pseudomonadota</taxon>
        <taxon>Gammaproteobacteria</taxon>
        <taxon>Aeromonadales</taxon>
        <taxon>Aeromonadaceae</taxon>
        <taxon>Aeromonas</taxon>
    </lineage>
</organism>
<dbReference type="Proteomes" id="UP001596132">
    <property type="component" value="Unassembled WGS sequence"/>
</dbReference>
<protein>
    <submittedName>
        <fullName evidence="1">Uncharacterized protein</fullName>
    </submittedName>
</protein>
<sequence>MQLVIREANEGPFLSQVLRFGRDNERLSPQQLAAIKGKAVLMSLKFADKYYNKYKMHLLEQAAHDVIGVVSLGLQELSQRDTAKALALLQAPEGPIKPFQKGWSMLISVSPKQAGNSLYGDVDARLLDKISSPPDVEEWQGWQEYEKALAEHNKTRLMGLLDSHFFAYDNDHPTMEDKLAEALLYRLLCGEGDGAAKASGGAPLKVKQDLKRRLSRDIALKDEWYSKDYIATQLERLLAELPLDMASALRQELSPGFVPNLLHSLNFVRQYQQLQRENASPEKLDNMEMRAGLKHPLLGWPLYHDF</sequence>
<keyword evidence="2" id="KW-1185">Reference proteome</keyword>
<evidence type="ECO:0000313" key="2">
    <source>
        <dbReference type="Proteomes" id="UP001596132"/>
    </source>
</evidence>
<dbReference type="RefSeq" id="WP_042643074.1">
    <property type="nucleotide sequence ID" value="NZ_CDDF01000014.1"/>
</dbReference>
<reference evidence="2" key="1">
    <citation type="journal article" date="2019" name="Int. J. Syst. Evol. Microbiol.">
        <title>The Global Catalogue of Microorganisms (GCM) 10K type strain sequencing project: providing services to taxonomists for standard genome sequencing and annotation.</title>
        <authorList>
            <consortium name="The Broad Institute Genomics Platform"/>
            <consortium name="The Broad Institute Genome Sequencing Center for Infectious Disease"/>
            <person name="Wu L."/>
            <person name="Ma J."/>
        </authorList>
    </citation>
    <scope>NUCLEOTIDE SEQUENCE [LARGE SCALE GENOMIC DNA]</scope>
    <source>
        <strain evidence="2">KCTC 15012</strain>
    </source>
</reference>
<accession>A0ABW0YBD0</accession>
<name>A0ABW0YBD0_9GAMM</name>
<proteinExistence type="predicted"/>
<comment type="caution">
    <text evidence="1">The sequence shown here is derived from an EMBL/GenBank/DDBJ whole genome shotgun (WGS) entry which is preliminary data.</text>
</comment>